<organism evidence="1 2">
    <name type="scientific">Flavobacterium lacus</name>
    <dbReference type="NCBI Taxonomy" id="1353778"/>
    <lineage>
        <taxon>Bacteria</taxon>
        <taxon>Pseudomonadati</taxon>
        <taxon>Bacteroidota</taxon>
        <taxon>Flavobacteriia</taxon>
        <taxon>Flavobacteriales</taxon>
        <taxon>Flavobacteriaceae</taxon>
        <taxon>Flavobacterium</taxon>
    </lineage>
</organism>
<proteinExistence type="predicted"/>
<gene>
    <name evidence="1" type="ORF">B0I10_11249</name>
</gene>
<dbReference type="EMBL" id="QLSV01000012">
    <property type="protein sequence ID" value="RAR47035.1"/>
    <property type="molecule type" value="Genomic_DNA"/>
</dbReference>
<dbReference type="RefSeq" id="WP_181456950.1">
    <property type="nucleotide sequence ID" value="NZ_QLSV01000012.1"/>
</dbReference>
<evidence type="ECO:0008006" key="3">
    <source>
        <dbReference type="Google" id="ProtNLM"/>
    </source>
</evidence>
<accession>A0A328WP09</accession>
<dbReference type="AlphaFoldDB" id="A0A328WP09"/>
<protein>
    <recommendedName>
        <fullName evidence="3">DUF3299 domain-containing protein</fullName>
    </recommendedName>
</protein>
<name>A0A328WP09_9FLAO</name>
<comment type="caution">
    <text evidence="1">The sequence shown here is derived from an EMBL/GenBank/DDBJ whole genome shotgun (WGS) entry which is preliminary data.</text>
</comment>
<sequence>MRKTYLFFILLFGIIIVLDSSLELNYPFSTIDSSKEIPVQKAGFLSSFETQNNFIEDDLFAQTKPDTLSWKLLGVIKYIKKPDKDYPDGVMFPIINSELKAKGKKKIVMSGFIIPIDNVSYALSKNVFASCFFCGQAGPETIMGIKFKGPTPKLKTDQYVTMEGTFRYNDNDVNDWIYHIENAVIVKGGK</sequence>
<keyword evidence="2" id="KW-1185">Reference proteome</keyword>
<dbReference type="Proteomes" id="UP000249518">
    <property type="component" value="Unassembled WGS sequence"/>
</dbReference>
<evidence type="ECO:0000313" key="2">
    <source>
        <dbReference type="Proteomes" id="UP000249518"/>
    </source>
</evidence>
<reference evidence="1 2" key="1">
    <citation type="submission" date="2018-06" db="EMBL/GenBank/DDBJ databases">
        <title>Genomic Encyclopedia of Type Strains, Phase III (KMG-III): the genomes of soil and plant-associated and newly described type strains.</title>
        <authorList>
            <person name="Whitman W."/>
        </authorList>
    </citation>
    <scope>NUCLEOTIDE SEQUENCE [LARGE SCALE GENOMIC DNA]</scope>
    <source>
        <strain evidence="1 2">CGMCC 1.12504</strain>
    </source>
</reference>
<evidence type="ECO:0000313" key="1">
    <source>
        <dbReference type="EMBL" id="RAR47035.1"/>
    </source>
</evidence>